<organism evidence="3 5">
    <name type="scientific">Acetobacter ghanensis</name>
    <dbReference type="NCBI Taxonomy" id="431306"/>
    <lineage>
        <taxon>Bacteria</taxon>
        <taxon>Pseudomonadati</taxon>
        <taxon>Pseudomonadota</taxon>
        <taxon>Alphaproteobacteria</taxon>
        <taxon>Acetobacterales</taxon>
        <taxon>Acetobacteraceae</taxon>
        <taxon>Acetobacter</taxon>
    </lineage>
</organism>
<proteinExistence type="predicted"/>
<feature type="repeat" description="TPR" evidence="1">
    <location>
        <begin position="188"/>
        <end position="221"/>
    </location>
</feature>
<feature type="repeat" description="TPR" evidence="1">
    <location>
        <begin position="222"/>
        <end position="255"/>
    </location>
</feature>
<name>A0A0U5F5X5_9PROT</name>
<evidence type="ECO:0000256" key="2">
    <source>
        <dbReference type="SAM" id="SignalP"/>
    </source>
</evidence>
<feature type="signal peptide" evidence="2">
    <location>
        <begin position="1"/>
        <end position="33"/>
    </location>
</feature>
<gene>
    <name evidence="3" type="ORF">AGA_2335</name>
    <name evidence="4" type="ORF">GOB80_04675</name>
</gene>
<accession>A0A0U5F5X5</accession>
<dbReference type="STRING" id="431306.AGA_2335"/>
<dbReference type="Proteomes" id="UP000068250">
    <property type="component" value="Chromosome I"/>
</dbReference>
<reference evidence="5" key="1">
    <citation type="submission" date="2014-09" db="EMBL/GenBank/DDBJ databases">
        <authorList>
            <person name="Illeghems K.G."/>
        </authorList>
    </citation>
    <scope>NUCLEOTIDE SEQUENCE [LARGE SCALE GENOMIC DNA]</scope>
    <source>
        <strain evidence="5">LMG 23848T</strain>
    </source>
</reference>
<reference evidence="4 6" key="3">
    <citation type="journal article" date="2020" name="Int. J. Syst. Evol. Microbiol.">
        <title>Novel acetic acid bacteria from cider fermentations: Acetobacter conturbans sp. nov. and Acetobacter fallax sp. nov.</title>
        <authorList>
            <person name="Sombolestani A.S."/>
            <person name="Cleenwerck I."/>
            <person name="Cnockaert M."/>
            <person name="Borremans W."/>
            <person name="Wieme A.D."/>
            <person name="De Vuyst L."/>
            <person name="Vandamme P."/>
        </authorList>
    </citation>
    <scope>NUCLEOTIDE SEQUENCE [LARGE SCALE GENOMIC DNA]</scope>
    <source>
        <strain evidence="4 6">LMG 23848</strain>
    </source>
</reference>
<dbReference type="InterPro" id="IPR019734">
    <property type="entry name" value="TPR_rpt"/>
</dbReference>
<dbReference type="SUPFAM" id="SSF48452">
    <property type="entry name" value="TPR-like"/>
    <property type="match status" value="1"/>
</dbReference>
<keyword evidence="2" id="KW-0732">Signal</keyword>
<dbReference type="AlphaFoldDB" id="A0A0U5F5X5"/>
<sequence length="275" mass="29105">MKAVFSARRSLPCVLAGAVVLAASSSMEGVASAHPQQAAGGKKQVWSVTTCMAMIGDDPYGARDYALDWQHHGGGHDARHCHALALLEAGDEDTAARELDELAHQTAQKGDSIPPSLRATMEEEAAEAWLSAGVPAKAQASADFGLSIQPYDQALLVTRARSVLAQNRADLAEQELTALVARQPNAAPEAYVLLAEAERKMGRLDLAMQHVTHALAVAPDCAAALLERGIIRERKGDAAGAQQDWQQVLDLAPDSHEADLARQDLAVMAADPDSP</sequence>
<evidence type="ECO:0000313" key="3">
    <source>
        <dbReference type="EMBL" id="CEF57026.1"/>
    </source>
</evidence>
<dbReference type="PROSITE" id="PS50005">
    <property type="entry name" value="TPR"/>
    <property type="match status" value="2"/>
</dbReference>
<keyword evidence="6" id="KW-1185">Reference proteome</keyword>
<reference evidence="3" key="2">
    <citation type="submission" date="2014-09" db="EMBL/GenBank/DDBJ databases">
        <authorList>
            <person name="Magalhaes I.L.F."/>
            <person name="Oliveira U."/>
            <person name="Santos F.R."/>
            <person name="Vidigal T.H.D.A."/>
            <person name="Brescovit A.D."/>
            <person name="Santos A.J."/>
        </authorList>
    </citation>
    <scope>NUCLEOTIDE SEQUENCE</scope>
    <source>
        <strain evidence="3">LMG 23848T</strain>
    </source>
</reference>
<feature type="chain" id="PRO_5006856604" evidence="2">
    <location>
        <begin position="34"/>
        <end position="275"/>
    </location>
</feature>
<evidence type="ECO:0000313" key="6">
    <source>
        <dbReference type="Proteomes" id="UP000657200"/>
    </source>
</evidence>
<dbReference type="RefSeq" id="WP_059024332.1">
    <property type="nucleotide sequence ID" value="NZ_JBNZCO010000002.1"/>
</dbReference>
<protein>
    <submittedName>
        <fullName evidence="3">TPR repeat-containing protein</fullName>
    </submittedName>
</protein>
<dbReference type="PATRIC" id="fig|431306.5.peg.2412"/>
<dbReference type="Pfam" id="PF13174">
    <property type="entry name" value="TPR_6"/>
    <property type="match status" value="1"/>
</dbReference>
<dbReference type="Gene3D" id="1.25.40.10">
    <property type="entry name" value="Tetratricopeptide repeat domain"/>
    <property type="match status" value="2"/>
</dbReference>
<keyword evidence="1" id="KW-0802">TPR repeat</keyword>
<dbReference type="EMBL" id="LN609302">
    <property type="protein sequence ID" value="CEF57026.1"/>
    <property type="molecule type" value="Genomic_DNA"/>
</dbReference>
<evidence type="ECO:0000256" key="1">
    <source>
        <dbReference type="PROSITE-ProRule" id="PRU00339"/>
    </source>
</evidence>
<dbReference type="SMART" id="SM00028">
    <property type="entry name" value="TPR"/>
    <property type="match status" value="2"/>
</dbReference>
<evidence type="ECO:0000313" key="4">
    <source>
        <dbReference type="EMBL" id="NHO38989.1"/>
    </source>
</evidence>
<dbReference type="OrthoDB" id="8480494at2"/>
<dbReference type="EMBL" id="WOTE01000002">
    <property type="protein sequence ID" value="NHO38989.1"/>
    <property type="molecule type" value="Genomic_DNA"/>
</dbReference>
<evidence type="ECO:0000313" key="5">
    <source>
        <dbReference type="Proteomes" id="UP000068250"/>
    </source>
</evidence>
<dbReference type="InterPro" id="IPR011990">
    <property type="entry name" value="TPR-like_helical_dom_sf"/>
</dbReference>
<dbReference type="Proteomes" id="UP000657200">
    <property type="component" value="Unassembled WGS sequence"/>
</dbReference>